<evidence type="ECO:0000313" key="1">
    <source>
        <dbReference type="EMBL" id="WLR41446.1"/>
    </source>
</evidence>
<dbReference type="RefSeq" id="WP_226542015.1">
    <property type="nucleotide sequence ID" value="NZ_CP129013.1"/>
</dbReference>
<accession>A0ABY9JUU2</accession>
<protein>
    <submittedName>
        <fullName evidence="1">Uncharacterized protein</fullName>
    </submittedName>
</protein>
<evidence type="ECO:0000313" key="2">
    <source>
        <dbReference type="Proteomes" id="UP001197974"/>
    </source>
</evidence>
<gene>
    <name evidence="1" type="ORF">LC087_11100</name>
</gene>
<sequence length="82" mass="9536">MKKTVDYLLVLCIDMFQPADRTLKTSIFNTIIEGKASLEMVMDRWGEKVSPEVIDDIFNVIIKKNHNIQNIIYCLEKVLYKG</sequence>
<proteinExistence type="predicted"/>
<dbReference type="EMBL" id="CP129013">
    <property type="protein sequence ID" value="WLR41446.1"/>
    <property type="molecule type" value="Genomic_DNA"/>
</dbReference>
<dbReference type="Proteomes" id="UP001197974">
    <property type="component" value="Chromosome"/>
</dbReference>
<organism evidence="1 2">
    <name type="scientific">Bacillus carboniphilus</name>
    <dbReference type="NCBI Taxonomy" id="86663"/>
    <lineage>
        <taxon>Bacteria</taxon>
        <taxon>Bacillati</taxon>
        <taxon>Bacillota</taxon>
        <taxon>Bacilli</taxon>
        <taxon>Bacillales</taxon>
        <taxon>Bacillaceae</taxon>
        <taxon>Bacillus</taxon>
    </lineage>
</organism>
<reference evidence="1 2" key="1">
    <citation type="submission" date="2023-06" db="EMBL/GenBank/DDBJ databases">
        <title>Five Gram-positive bacteria isolated from mangrove sediments in Shenzhen, Guangdong, China.</title>
        <authorList>
            <person name="Yu S."/>
            <person name="Zheng W."/>
            <person name="Huang Y."/>
        </authorList>
    </citation>
    <scope>NUCLEOTIDE SEQUENCE [LARGE SCALE GENOMIC DNA]</scope>
    <source>
        <strain evidence="1 2">SaN35-3</strain>
    </source>
</reference>
<keyword evidence="2" id="KW-1185">Reference proteome</keyword>
<name>A0ABY9JUU2_9BACI</name>